<evidence type="ECO:0000313" key="3">
    <source>
        <dbReference type="Proteomes" id="UP001303046"/>
    </source>
</evidence>
<feature type="transmembrane region" description="Helical" evidence="1">
    <location>
        <begin position="115"/>
        <end position="135"/>
    </location>
</feature>
<feature type="transmembrane region" description="Helical" evidence="1">
    <location>
        <begin position="37"/>
        <end position="56"/>
    </location>
</feature>
<evidence type="ECO:0000256" key="1">
    <source>
        <dbReference type="SAM" id="Phobius"/>
    </source>
</evidence>
<keyword evidence="1" id="KW-0812">Transmembrane</keyword>
<sequence>MPAEETVGRPQQAYLRLAVITKACPSITTSLSCAPSFHPIALSTSIVTFVLYIDAFEDGRFMQLRMRSGLAYAYMNKESVTRIAPLPSTKHVCHGISMYPEKLISSTGFLLRHTFCYSSSVFIMFMFMFITLFMYTTMAFCPDCGQTSTVIVV</sequence>
<keyword evidence="3" id="KW-1185">Reference proteome</keyword>
<proteinExistence type="predicted"/>
<protein>
    <submittedName>
        <fullName evidence="2">Uncharacterized protein</fullName>
    </submittedName>
</protein>
<reference evidence="2 3" key="1">
    <citation type="submission" date="2023-08" db="EMBL/GenBank/DDBJ databases">
        <title>A Necator americanus chromosomal reference genome.</title>
        <authorList>
            <person name="Ilik V."/>
            <person name="Petrzelkova K.J."/>
            <person name="Pardy F."/>
            <person name="Fuh T."/>
            <person name="Niatou-Singa F.S."/>
            <person name="Gouil Q."/>
            <person name="Baker L."/>
            <person name="Ritchie M.E."/>
            <person name="Jex A.R."/>
            <person name="Gazzola D."/>
            <person name="Li H."/>
            <person name="Toshio Fujiwara R."/>
            <person name="Zhan B."/>
            <person name="Aroian R.V."/>
            <person name="Pafco B."/>
            <person name="Schwarz E.M."/>
        </authorList>
    </citation>
    <scope>NUCLEOTIDE SEQUENCE [LARGE SCALE GENOMIC DNA]</scope>
    <source>
        <strain evidence="2 3">Aroian</strain>
        <tissue evidence="2">Whole animal</tissue>
    </source>
</reference>
<dbReference type="Proteomes" id="UP001303046">
    <property type="component" value="Unassembled WGS sequence"/>
</dbReference>
<accession>A0ABR1E022</accession>
<comment type="caution">
    <text evidence="2">The sequence shown here is derived from an EMBL/GenBank/DDBJ whole genome shotgun (WGS) entry which is preliminary data.</text>
</comment>
<keyword evidence="1" id="KW-1133">Transmembrane helix</keyword>
<evidence type="ECO:0000313" key="2">
    <source>
        <dbReference type="EMBL" id="KAK6755994.1"/>
    </source>
</evidence>
<gene>
    <name evidence="2" type="primary">Necator_chrV.g19198</name>
    <name evidence="2" type="ORF">RB195_014406</name>
</gene>
<name>A0ABR1E022_NECAM</name>
<organism evidence="2 3">
    <name type="scientific">Necator americanus</name>
    <name type="common">Human hookworm</name>
    <dbReference type="NCBI Taxonomy" id="51031"/>
    <lineage>
        <taxon>Eukaryota</taxon>
        <taxon>Metazoa</taxon>
        <taxon>Ecdysozoa</taxon>
        <taxon>Nematoda</taxon>
        <taxon>Chromadorea</taxon>
        <taxon>Rhabditida</taxon>
        <taxon>Rhabditina</taxon>
        <taxon>Rhabditomorpha</taxon>
        <taxon>Strongyloidea</taxon>
        <taxon>Ancylostomatidae</taxon>
        <taxon>Bunostominae</taxon>
        <taxon>Necator</taxon>
    </lineage>
</organism>
<keyword evidence="1" id="KW-0472">Membrane</keyword>
<dbReference type="EMBL" id="JAVFWL010000005">
    <property type="protein sequence ID" value="KAK6755994.1"/>
    <property type="molecule type" value="Genomic_DNA"/>
</dbReference>